<dbReference type="AlphaFoldDB" id="H3CDL0"/>
<reference evidence="11" key="1">
    <citation type="journal article" date="2004" name="Nature">
        <title>Genome duplication in the teleost fish Tetraodon nigroviridis reveals the early vertebrate proto-karyotype.</title>
        <authorList>
            <person name="Jaillon O."/>
            <person name="Aury J.-M."/>
            <person name="Brunet F."/>
            <person name="Petit J.-L."/>
            <person name="Stange-Thomann N."/>
            <person name="Mauceli E."/>
            <person name="Bouneau L."/>
            <person name="Fischer C."/>
            <person name="Ozouf-Costaz C."/>
            <person name="Bernot A."/>
            <person name="Nicaud S."/>
            <person name="Jaffe D."/>
            <person name="Fisher S."/>
            <person name="Lutfalla G."/>
            <person name="Dossat C."/>
            <person name="Segurens B."/>
            <person name="Dasilva C."/>
            <person name="Salanoubat M."/>
            <person name="Levy M."/>
            <person name="Boudet N."/>
            <person name="Castellano S."/>
            <person name="Anthouard V."/>
            <person name="Jubin C."/>
            <person name="Castelli V."/>
            <person name="Katinka M."/>
            <person name="Vacherie B."/>
            <person name="Biemont C."/>
            <person name="Skalli Z."/>
            <person name="Cattolico L."/>
            <person name="Poulain J."/>
            <person name="De Berardinis V."/>
            <person name="Cruaud C."/>
            <person name="Duprat S."/>
            <person name="Brottier P."/>
            <person name="Coutanceau J.-P."/>
            <person name="Gouzy J."/>
            <person name="Parra G."/>
            <person name="Lardier G."/>
            <person name="Chapple C."/>
            <person name="McKernan K.J."/>
            <person name="McEwan P."/>
            <person name="Bosak S."/>
            <person name="Kellis M."/>
            <person name="Volff J.-N."/>
            <person name="Guigo R."/>
            <person name="Zody M.C."/>
            <person name="Mesirov J."/>
            <person name="Lindblad-Toh K."/>
            <person name="Birren B."/>
            <person name="Nusbaum C."/>
            <person name="Kahn D."/>
            <person name="Robinson-Rechavi M."/>
            <person name="Laudet V."/>
            <person name="Schachter V."/>
            <person name="Quetier F."/>
            <person name="Saurin W."/>
            <person name="Scarpelli C."/>
            <person name="Wincker P."/>
            <person name="Lander E.S."/>
            <person name="Weissenbach J."/>
            <person name="Roest Crollius H."/>
        </authorList>
    </citation>
    <scope>NUCLEOTIDE SEQUENCE [LARGE SCALE GENOMIC DNA]</scope>
</reference>
<dbReference type="Ensembl" id="ENSTNIT00000006482.1">
    <property type="protein sequence ID" value="ENSTNIP00000006333.1"/>
    <property type="gene ID" value="ENSTNIG00000003733.1"/>
</dbReference>
<evidence type="ECO:0000256" key="5">
    <source>
        <dbReference type="ARBA" id="ARBA00054763"/>
    </source>
</evidence>
<keyword evidence="4 7" id="KW-0539">Nucleus</keyword>
<dbReference type="Gene3D" id="1.10.1580.10">
    <property type="match status" value="1"/>
</dbReference>
<reference evidence="10" key="3">
    <citation type="submission" date="2025-09" db="UniProtKB">
        <authorList>
            <consortium name="Ensembl"/>
        </authorList>
    </citation>
    <scope>IDENTIFICATION</scope>
</reference>
<dbReference type="PROSITE" id="PS51721">
    <property type="entry name" value="G_CP"/>
    <property type="match status" value="1"/>
</dbReference>
<evidence type="ECO:0000256" key="8">
    <source>
        <dbReference type="SAM" id="MobiDB-lite"/>
    </source>
</evidence>
<comment type="similarity">
    <text evidence="7">Belongs to the TRAFAC class YlqF/YawG GTPase family. NOG2 subfamily.</text>
</comment>
<organism evidence="10 11">
    <name type="scientific">Tetraodon nigroviridis</name>
    <name type="common">Spotted green pufferfish</name>
    <name type="synonym">Chelonodon nigroviridis</name>
    <dbReference type="NCBI Taxonomy" id="99883"/>
    <lineage>
        <taxon>Eukaryota</taxon>
        <taxon>Metazoa</taxon>
        <taxon>Chordata</taxon>
        <taxon>Craniata</taxon>
        <taxon>Vertebrata</taxon>
        <taxon>Euteleostomi</taxon>
        <taxon>Actinopterygii</taxon>
        <taxon>Neopterygii</taxon>
        <taxon>Teleostei</taxon>
        <taxon>Neoteleostei</taxon>
        <taxon>Acanthomorphata</taxon>
        <taxon>Eupercaria</taxon>
        <taxon>Tetraodontiformes</taxon>
        <taxon>Tetradontoidea</taxon>
        <taxon>Tetraodontidae</taxon>
        <taxon>Tetraodon</taxon>
    </lineage>
</organism>
<feature type="domain" description="CP-type G" evidence="9">
    <location>
        <begin position="207"/>
        <end position="367"/>
    </location>
</feature>
<dbReference type="PANTHER" id="PTHR11089">
    <property type="entry name" value="GTP-BINDING PROTEIN-RELATED"/>
    <property type="match status" value="1"/>
</dbReference>
<dbReference type="GeneTree" id="ENSGT00810000125524"/>
<dbReference type="InterPro" id="IPR006073">
    <property type="entry name" value="GTP-bd"/>
</dbReference>
<dbReference type="InterPro" id="IPR050755">
    <property type="entry name" value="TRAFAC_YlqF/YawG_RiboMat"/>
</dbReference>
<comment type="subcellular location">
    <subcellularLocation>
        <location evidence="1 7">Nucleus</location>
        <location evidence="1 7">Nucleolus</location>
    </subcellularLocation>
</comment>
<protein>
    <recommendedName>
        <fullName evidence="7">Nucleolar GTP-binding protein 2</fullName>
    </recommendedName>
</protein>
<evidence type="ECO:0000259" key="9">
    <source>
        <dbReference type="PROSITE" id="PS51721"/>
    </source>
</evidence>
<evidence type="ECO:0000313" key="10">
    <source>
        <dbReference type="Ensembl" id="ENSTNIP00000006333.1"/>
    </source>
</evidence>
<feature type="region of interest" description="Disordered" evidence="8">
    <location>
        <begin position="641"/>
        <end position="727"/>
    </location>
</feature>
<comment type="function">
    <text evidence="5">GTPase that associates with pre-60S ribosomal subunits in the nucleolus and is required for their nuclear export and maturation. May promote cell proliferation possibly by increasing p53/TP53 protein levels, and consequently those of its downstream product CDKN1A/p21, and decreasing RPL23A protein levels.</text>
</comment>
<evidence type="ECO:0000256" key="7">
    <source>
        <dbReference type="RuleBase" id="RU364023"/>
    </source>
</evidence>
<feature type="compositionally biased region" description="Acidic residues" evidence="8">
    <location>
        <begin position="546"/>
        <end position="563"/>
    </location>
</feature>
<reference evidence="10" key="2">
    <citation type="submission" date="2025-08" db="UniProtKB">
        <authorList>
            <consortium name="Ensembl"/>
        </authorList>
    </citation>
    <scope>IDENTIFICATION</scope>
</reference>
<dbReference type="SUPFAM" id="SSF52540">
    <property type="entry name" value="P-loop containing nucleoside triphosphate hydrolases"/>
    <property type="match status" value="1"/>
</dbReference>
<feature type="region of interest" description="Disordered" evidence="8">
    <location>
        <begin position="546"/>
        <end position="596"/>
    </location>
</feature>
<evidence type="ECO:0000256" key="1">
    <source>
        <dbReference type="ARBA" id="ARBA00004604"/>
    </source>
</evidence>
<feature type="compositionally biased region" description="Basic and acidic residues" evidence="8">
    <location>
        <begin position="581"/>
        <end position="596"/>
    </location>
</feature>
<dbReference type="STRING" id="99883.ENSTNIP00000006333"/>
<dbReference type="InterPro" id="IPR027417">
    <property type="entry name" value="P-loop_NTPase"/>
</dbReference>
<dbReference type="InParanoid" id="H3CDL0"/>
<dbReference type="FunFam" id="3.40.50.300:FF:000559">
    <property type="entry name" value="Nuclear/nucleolar GTPase 2"/>
    <property type="match status" value="1"/>
</dbReference>
<dbReference type="OMA" id="KNPEDHI"/>
<comment type="subunit">
    <text evidence="6">Interacts with LYAR and RPL23A. Interacts with the nuclear importin-beta receptor and, at a lower extent, with importin-alpha.</text>
</comment>
<evidence type="ECO:0000256" key="3">
    <source>
        <dbReference type="ARBA" id="ARBA00023134"/>
    </source>
</evidence>
<keyword evidence="11" id="KW-1185">Reference proteome</keyword>
<keyword evidence="2 7" id="KW-0547">Nucleotide-binding</keyword>
<dbReference type="PANTHER" id="PTHR11089:SF9">
    <property type="entry name" value="NUCLEOLAR GTP-BINDING PROTEIN 2"/>
    <property type="match status" value="1"/>
</dbReference>
<feature type="region of interest" description="Disordered" evidence="8">
    <location>
        <begin position="457"/>
        <end position="510"/>
    </location>
</feature>
<dbReference type="GO" id="GO:0005730">
    <property type="term" value="C:nucleolus"/>
    <property type="evidence" value="ECO:0007669"/>
    <property type="project" value="UniProtKB-SubCell"/>
</dbReference>
<dbReference type="CDD" id="cd01858">
    <property type="entry name" value="NGP_1"/>
    <property type="match status" value="1"/>
</dbReference>
<dbReference type="Pfam" id="PF01926">
    <property type="entry name" value="MMR_HSR1"/>
    <property type="match status" value="1"/>
</dbReference>
<name>H3CDL0_TETNG</name>
<accession>H3CDL0</accession>
<feature type="region of interest" description="Disordered" evidence="8">
    <location>
        <begin position="1"/>
        <end position="30"/>
    </location>
</feature>
<feature type="compositionally biased region" description="Basic and acidic residues" evidence="8">
    <location>
        <begin position="468"/>
        <end position="493"/>
    </location>
</feature>
<dbReference type="HOGENOM" id="CLU_011106_4_1_1"/>
<feature type="compositionally biased region" description="Low complexity" evidence="8">
    <location>
        <begin position="644"/>
        <end position="657"/>
    </location>
</feature>
<sequence length="727" mass="82793">MVKPRFKGKSSINPSSSSSNPDRVKAVGGNNMRDRATIKRLNMYRQKQRCNKHGKVIKPLQYQSTVAPGTVARVEPNIKWFTNTRVIKQSSLQKFQEEMEAVQKDPYRVVMKQSKVPMSLLHDRVRAHNSKVHILDTEGFETTFGPKAQRKRPSLTVGDMKDLIEQAEASVESYSADKDKDLVTEDTGVREEVREEIFKKGQSKRIWGELYKVIDSDVIIQVLDARDPMGTRSKSIESYLKKEKPWKHLIFVLNKCDLIPTWVTKRWVAVLSPEYPTLAFHASLTNSFGKGSLIQLLRQFGKLHTDKKQISVGFIGYPNVGKSSIINTLRSKKVCNVAPIAGETKVWQYITLMRRIFLIDCPGVVYPSEDSESDIVLKGVVQVEKIKNPEEHIGPVLERAKPEYIQKTYRIPAWSSPEDFLEKLAFRTGKLLKGGEPDLSTVSKMVLNDWQRGRIPFFVKPPGPEGDQQDKDPPAAEEPSHFVENVQEEHPDNPDSVLNEQEEQTKRQKEQVQKILANVRQNFGKIYVAPEFDKEDLVPVEMPDLEMSDVGDSDGEAVEEADSNGEKDDIGAEPAAEETEESKSEMTKAHKAKSSREMIRELDEKIHKYKQFLEQAKSKRFSAIRLAAYLNTEKVCADLKRKQASAAKQAQKKAANAKNKKRKADEDDEEATQMRMTSKQRRAMERSQRTKKVGVRYYETHNVKNKNKNRKIPASATDGPKSKRSKR</sequence>
<dbReference type="Pfam" id="PF08153">
    <property type="entry name" value="NGP1NT"/>
    <property type="match status" value="1"/>
</dbReference>
<feature type="compositionally biased region" description="Low complexity" evidence="8">
    <location>
        <begin position="10"/>
        <end position="21"/>
    </location>
</feature>
<dbReference type="PRINTS" id="PR00326">
    <property type="entry name" value="GTP1OBG"/>
</dbReference>
<keyword evidence="3 7" id="KW-0342">GTP-binding</keyword>
<dbReference type="InterPro" id="IPR024929">
    <property type="entry name" value="GNL2_CP_dom"/>
</dbReference>
<proteinExistence type="inferred from homology"/>
<dbReference type="Gene3D" id="3.40.50.300">
    <property type="entry name" value="P-loop containing nucleotide triphosphate hydrolases"/>
    <property type="match status" value="1"/>
</dbReference>
<evidence type="ECO:0000256" key="4">
    <source>
        <dbReference type="ARBA" id="ARBA00023242"/>
    </source>
</evidence>
<dbReference type="GO" id="GO:0005525">
    <property type="term" value="F:GTP binding"/>
    <property type="evidence" value="ECO:0007669"/>
    <property type="project" value="UniProtKB-KW"/>
</dbReference>
<evidence type="ECO:0000256" key="6">
    <source>
        <dbReference type="ARBA" id="ARBA00065814"/>
    </source>
</evidence>
<dbReference type="InterPro" id="IPR030378">
    <property type="entry name" value="G_CP_dom"/>
</dbReference>
<dbReference type="InterPro" id="IPR023179">
    <property type="entry name" value="GTP-bd_ortho_bundle_sf"/>
</dbReference>
<evidence type="ECO:0000256" key="2">
    <source>
        <dbReference type="ARBA" id="ARBA00022741"/>
    </source>
</evidence>
<dbReference type="InterPro" id="IPR012971">
    <property type="entry name" value="NOG2_N_dom"/>
</dbReference>
<dbReference type="Proteomes" id="UP000007303">
    <property type="component" value="Unassembled WGS sequence"/>
</dbReference>
<evidence type="ECO:0000313" key="11">
    <source>
        <dbReference type="Proteomes" id="UP000007303"/>
    </source>
</evidence>
<dbReference type="FunFam" id="1.10.1580.10:FF:000001">
    <property type="entry name" value="Nucleolar GTP-binding protein 2"/>
    <property type="match status" value="1"/>
</dbReference>